<dbReference type="InterPro" id="IPR004712">
    <property type="entry name" value="Na+/H+_antiporter_fungi"/>
</dbReference>
<dbReference type="AlphaFoldDB" id="A0A075AUY9"/>
<reference evidence="7 8" key="1">
    <citation type="journal article" date="2013" name="Curr. Biol.">
        <title>Shared signatures of parasitism and phylogenomics unite Cryptomycota and microsporidia.</title>
        <authorList>
            <person name="James T.Y."/>
            <person name="Pelin A."/>
            <person name="Bonen L."/>
            <person name="Ahrendt S."/>
            <person name="Sain D."/>
            <person name="Corradi N."/>
            <person name="Stajich J.E."/>
        </authorList>
    </citation>
    <scope>NUCLEOTIDE SEQUENCE [LARGE SCALE GENOMIC DNA]</scope>
    <source>
        <strain evidence="7 8">CSF55</strain>
    </source>
</reference>
<dbReference type="HOGENOM" id="CLU_794899_0_0_1"/>
<dbReference type="Pfam" id="PF00999">
    <property type="entry name" value="Na_H_Exchanger"/>
    <property type="match status" value="1"/>
</dbReference>
<dbReference type="STRING" id="988480.A0A075AUY9"/>
<name>A0A075AUY9_ROZAC</name>
<feature type="transmembrane region" description="Helical" evidence="5">
    <location>
        <begin position="166"/>
        <end position="185"/>
    </location>
</feature>
<gene>
    <name evidence="7" type="ORF">O9G_005503</name>
</gene>
<feature type="transmembrane region" description="Helical" evidence="5">
    <location>
        <begin position="280"/>
        <end position="307"/>
    </location>
</feature>
<dbReference type="Proteomes" id="UP000030755">
    <property type="component" value="Unassembled WGS sequence"/>
</dbReference>
<dbReference type="PANTHER" id="PTHR31382">
    <property type="entry name" value="NA(+)/H(+) ANTIPORTER"/>
    <property type="match status" value="1"/>
</dbReference>
<protein>
    <submittedName>
        <fullName evidence="7">Cation/H+ exchanger domain-containing protein</fullName>
    </submittedName>
</protein>
<keyword evidence="3 5" id="KW-1133">Transmembrane helix</keyword>
<dbReference type="PANTHER" id="PTHR31382:SF1">
    <property type="entry name" value="SODIUM ION_PROTON EXCHANGER (EUROFUNG)"/>
    <property type="match status" value="1"/>
</dbReference>
<evidence type="ECO:0000313" key="7">
    <source>
        <dbReference type="EMBL" id="EPZ34071.1"/>
    </source>
</evidence>
<evidence type="ECO:0000256" key="1">
    <source>
        <dbReference type="ARBA" id="ARBA00004141"/>
    </source>
</evidence>
<feature type="domain" description="Cation/H+ exchanger transmembrane" evidence="6">
    <location>
        <begin position="33"/>
        <end position="303"/>
    </location>
</feature>
<evidence type="ECO:0000256" key="3">
    <source>
        <dbReference type="ARBA" id="ARBA00022989"/>
    </source>
</evidence>
<feature type="transmembrane region" description="Helical" evidence="5">
    <location>
        <begin position="115"/>
        <end position="132"/>
    </location>
</feature>
<proteinExistence type="predicted"/>
<feature type="transmembrane region" description="Helical" evidence="5">
    <location>
        <begin position="197"/>
        <end position="219"/>
    </location>
</feature>
<accession>A0A075AUY9</accession>
<evidence type="ECO:0000256" key="2">
    <source>
        <dbReference type="ARBA" id="ARBA00022692"/>
    </source>
</evidence>
<keyword evidence="2 5" id="KW-0812">Transmembrane</keyword>
<dbReference type="GO" id="GO:0036376">
    <property type="term" value="P:sodium ion export across plasma membrane"/>
    <property type="evidence" value="ECO:0007669"/>
    <property type="project" value="InterPro"/>
</dbReference>
<dbReference type="GO" id="GO:0005886">
    <property type="term" value="C:plasma membrane"/>
    <property type="evidence" value="ECO:0007669"/>
    <property type="project" value="InterPro"/>
</dbReference>
<keyword evidence="4 5" id="KW-0472">Membrane</keyword>
<dbReference type="OrthoDB" id="5566407at2759"/>
<feature type="transmembrane region" description="Helical" evidence="5">
    <location>
        <begin position="240"/>
        <end position="260"/>
    </location>
</feature>
<sequence length="349" mass="39219">MCYSYRPNSGTFGYQRKIRQQVHSASLAQYNISGKVVDLCVINSGANDGLGFPLLMLPIYFLQTDNIGEALMQWLTITWLYEIGLSIVIGFILGYSAKHILQKSEKNGLIDKGSFLAFSIGLALMVTGLVSLLASDDLLAVFVAGNTFTWDDWFTEKTKKENFQEIIDMLFNIVFFVILGSLLPWASFASFGLGKLFGLSFLILIFRRLPIVLILKRFIPVLRSYREASFIPVLRSYREASFAGWFGPIGVGAIFFSLLIEEKLKIQTNSADEIDFIINNTFTVVSFVVLASIIVHGITVPITNFHLKKRKQKKLRSRTAKINLALYEEDETDVGDELPKLTNASSVYE</sequence>
<dbReference type="GO" id="GO:0042391">
    <property type="term" value="P:regulation of membrane potential"/>
    <property type="evidence" value="ECO:0007669"/>
    <property type="project" value="InterPro"/>
</dbReference>
<evidence type="ECO:0000259" key="6">
    <source>
        <dbReference type="Pfam" id="PF00999"/>
    </source>
</evidence>
<dbReference type="GO" id="GO:0015385">
    <property type="term" value="F:sodium:proton antiporter activity"/>
    <property type="evidence" value="ECO:0007669"/>
    <property type="project" value="InterPro"/>
</dbReference>
<comment type="subcellular location">
    <subcellularLocation>
        <location evidence="1">Membrane</location>
        <topology evidence="1">Multi-pass membrane protein</topology>
    </subcellularLocation>
</comment>
<evidence type="ECO:0000256" key="4">
    <source>
        <dbReference type="ARBA" id="ARBA00023136"/>
    </source>
</evidence>
<evidence type="ECO:0000313" key="8">
    <source>
        <dbReference type="Proteomes" id="UP000030755"/>
    </source>
</evidence>
<feature type="transmembrane region" description="Helical" evidence="5">
    <location>
        <begin position="71"/>
        <end position="95"/>
    </location>
</feature>
<evidence type="ECO:0000256" key="5">
    <source>
        <dbReference type="SAM" id="Phobius"/>
    </source>
</evidence>
<dbReference type="EMBL" id="KE560996">
    <property type="protein sequence ID" value="EPZ34071.1"/>
    <property type="molecule type" value="Genomic_DNA"/>
</dbReference>
<dbReference type="OMA" id="QSETRND"/>
<dbReference type="InterPro" id="IPR006153">
    <property type="entry name" value="Cation/H_exchanger_TM"/>
</dbReference>
<keyword evidence="8" id="KW-1185">Reference proteome</keyword>
<organism evidence="7 8">
    <name type="scientific">Rozella allomycis (strain CSF55)</name>
    <dbReference type="NCBI Taxonomy" id="988480"/>
    <lineage>
        <taxon>Eukaryota</taxon>
        <taxon>Fungi</taxon>
        <taxon>Fungi incertae sedis</taxon>
        <taxon>Cryptomycota</taxon>
        <taxon>Cryptomycota incertae sedis</taxon>
        <taxon>Rozella</taxon>
    </lineage>
</organism>
<dbReference type="GO" id="GO:0120029">
    <property type="term" value="P:proton export across plasma membrane"/>
    <property type="evidence" value="ECO:0007669"/>
    <property type="project" value="InterPro"/>
</dbReference>